<proteinExistence type="predicted"/>
<dbReference type="InterPro" id="IPR013022">
    <property type="entry name" value="Xyl_isomerase-like_TIM-brl"/>
</dbReference>
<evidence type="ECO:0000313" key="3">
    <source>
        <dbReference type="Proteomes" id="UP000430368"/>
    </source>
</evidence>
<dbReference type="PANTHER" id="PTHR12110:SF53">
    <property type="entry name" value="BLR5974 PROTEIN"/>
    <property type="match status" value="1"/>
</dbReference>
<name>A0ABX6GQE8_9GAMM</name>
<evidence type="ECO:0000313" key="2">
    <source>
        <dbReference type="EMBL" id="QHA88462.1"/>
    </source>
</evidence>
<dbReference type="SUPFAM" id="SSF51658">
    <property type="entry name" value="Xylose isomerase-like"/>
    <property type="match status" value="1"/>
</dbReference>
<dbReference type="PANTHER" id="PTHR12110">
    <property type="entry name" value="HYDROXYPYRUVATE ISOMERASE"/>
    <property type="match status" value="1"/>
</dbReference>
<dbReference type="GO" id="GO:0016853">
    <property type="term" value="F:isomerase activity"/>
    <property type="evidence" value="ECO:0007669"/>
    <property type="project" value="UniProtKB-KW"/>
</dbReference>
<organism evidence="2 3">
    <name type="scientific">Serratia rhizosphaerae</name>
    <dbReference type="NCBI Taxonomy" id="2597702"/>
    <lineage>
        <taxon>Bacteria</taxon>
        <taxon>Pseudomonadati</taxon>
        <taxon>Pseudomonadota</taxon>
        <taxon>Gammaproteobacteria</taxon>
        <taxon>Enterobacterales</taxon>
        <taxon>Yersiniaceae</taxon>
        <taxon>Serratia</taxon>
    </lineage>
</organism>
<keyword evidence="2" id="KW-0413">Isomerase</keyword>
<protein>
    <submittedName>
        <fullName evidence="2">Sugar phosphate isomerase/epimerase</fullName>
    </submittedName>
</protein>
<dbReference type="InterPro" id="IPR036237">
    <property type="entry name" value="Xyl_isomerase-like_sf"/>
</dbReference>
<accession>A0ABX6GQE8</accession>
<sequence>MLTLNSASIPMSDVLYHIEGEMHEEFPVISFSTNVYDNPADIFDSIERLAQYFQAVEFEIGEAAEEVFWQLDSEQRLALAAKIKAFTTDRGVTFTVHAGWWGRQYNLCSPDAGEQAQAIACLDAAVRFSLAAGASSVTFHPGYKDKYDNTTLLNCLITAVNRLQEQVDCRGIALCLENMGGERPKYPVFSVEEHLRFHRETGCYITIDVTHLCSLYPYGEALFDAIARLAPVTRHLHIADLRGTHHQHLPLGEGDLPLSDVLNRFAAGGYRGVAVVEEFIPKYSTAFYLEKAREYQRRLESMRHVPA</sequence>
<dbReference type="Pfam" id="PF01261">
    <property type="entry name" value="AP_endonuc_2"/>
    <property type="match status" value="1"/>
</dbReference>
<dbReference type="InterPro" id="IPR050312">
    <property type="entry name" value="IolE/XylAMocC-like"/>
</dbReference>
<gene>
    <name evidence="2" type="ORF">FO014_16635</name>
</gene>
<dbReference type="Gene3D" id="3.20.20.150">
    <property type="entry name" value="Divalent-metal-dependent TIM barrel enzymes"/>
    <property type="match status" value="1"/>
</dbReference>
<feature type="domain" description="Xylose isomerase-like TIM barrel" evidence="1">
    <location>
        <begin position="53"/>
        <end position="298"/>
    </location>
</feature>
<dbReference type="Proteomes" id="UP000430368">
    <property type="component" value="Chromosome"/>
</dbReference>
<reference evidence="2 3" key="1">
    <citation type="submission" date="2019-07" db="EMBL/GenBank/DDBJ databases">
        <title>Serratia dokdonensis sp. nov., an elicitor of systemic resistance in Nicotiana Tabacum.</title>
        <authorList>
            <person name="Son J.-S."/>
            <person name="Hwang Y.-J."/>
            <person name="Lee S.-Y."/>
            <person name="Ghim S.-Y."/>
        </authorList>
    </citation>
    <scope>NUCLEOTIDE SEQUENCE [LARGE SCALE GENOMIC DNA]</scope>
    <source>
        <strain evidence="2 3">KUDC3025</strain>
    </source>
</reference>
<keyword evidence="3" id="KW-1185">Reference proteome</keyword>
<dbReference type="EMBL" id="CP041764">
    <property type="protein sequence ID" value="QHA88462.1"/>
    <property type="molecule type" value="Genomic_DNA"/>
</dbReference>
<evidence type="ECO:0000259" key="1">
    <source>
        <dbReference type="Pfam" id="PF01261"/>
    </source>
</evidence>